<proteinExistence type="inferred from homology"/>
<protein>
    <recommendedName>
        <fullName evidence="8">Cytochrome P450</fullName>
    </recommendedName>
</protein>
<dbReference type="InterPro" id="IPR001128">
    <property type="entry name" value="Cyt_P450"/>
</dbReference>
<dbReference type="GO" id="GO:0004497">
    <property type="term" value="F:monooxygenase activity"/>
    <property type="evidence" value="ECO:0007669"/>
    <property type="project" value="UniProtKB-KW"/>
</dbReference>
<dbReference type="InterPro" id="IPR002401">
    <property type="entry name" value="Cyt_P450_E_grp-I"/>
</dbReference>
<comment type="similarity">
    <text evidence="5">Belongs to the cytochrome P450 family.</text>
</comment>
<dbReference type="PANTHER" id="PTHR46300">
    <property type="entry name" value="P450, PUTATIVE (EUROFUNG)-RELATED-RELATED"/>
    <property type="match status" value="1"/>
</dbReference>
<evidence type="ECO:0000313" key="6">
    <source>
        <dbReference type="EMBL" id="KAK4517130.1"/>
    </source>
</evidence>
<evidence type="ECO:0008006" key="8">
    <source>
        <dbReference type="Google" id="ProtNLM"/>
    </source>
</evidence>
<keyword evidence="7" id="KW-1185">Reference proteome</keyword>
<dbReference type="Pfam" id="PF00067">
    <property type="entry name" value="p450"/>
    <property type="match status" value="1"/>
</dbReference>
<evidence type="ECO:0000256" key="1">
    <source>
        <dbReference type="ARBA" id="ARBA00022723"/>
    </source>
</evidence>
<evidence type="ECO:0000256" key="5">
    <source>
        <dbReference type="RuleBase" id="RU000461"/>
    </source>
</evidence>
<evidence type="ECO:0000313" key="7">
    <source>
        <dbReference type="Proteomes" id="UP001304243"/>
    </source>
</evidence>
<dbReference type="Gene3D" id="1.10.630.10">
    <property type="entry name" value="Cytochrome P450"/>
    <property type="match status" value="1"/>
</dbReference>
<dbReference type="PRINTS" id="PR00385">
    <property type="entry name" value="P450"/>
</dbReference>
<dbReference type="SUPFAM" id="SSF48264">
    <property type="entry name" value="Cytochrome P450"/>
    <property type="match status" value="1"/>
</dbReference>
<dbReference type="GO" id="GO:0016705">
    <property type="term" value="F:oxidoreductase activity, acting on paired donors, with incorporation or reduction of molecular oxygen"/>
    <property type="evidence" value="ECO:0007669"/>
    <property type="project" value="InterPro"/>
</dbReference>
<accession>A0AAN7HU07</accession>
<keyword evidence="1 4" id="KW-0479">Metal-binding</keyword>
<comment type="caution">
    <text evidence="6">The sequence shown here is derived from an EMBL/GenBank/DDBJ whole genome shotgun (WGS) entry which is preliminary data.</text>
</comment>
<dbReference type="PRINTS" id="PR00463">
    <property type="entry name" value="EP450I"/>
</dbReference>
<dbReference type="InterPro" id="IPR050364">
    <property type="entry name" value="Cytochrome_P450_fung"/>
</dbReference>
<dbReference type="GO" id="GO:0005506">
    <property type="term" value="F:iron ion binding"/>
    <property type="evidence" value="ECO:0007669"/>
    <property type="project" value="InterPro"/>
</dbReference>
<dbReference type="InterPro" id="IPR036396">
    <property type="entry name" value="Cyt_P450_sf"/>
</dbReference>
<keyword evidence="5" id="KW-0503">Monooxygenase</keyword>
<evidence type="ECO:0000256" key="3">
    <source>
        <dbReference type="ARBA" id="ARBA00023004"/>
    </source>
</evidence>
<dbReference type="RefSeq" id="XP_064683796.1">
    <property type="nucleotide sequence ID" value="XM_064819876.1"/>
</dbReference>
<gene>
    <name evidence="6" type="ORF">ATC70_000460</name>
</gene>
<keyword evidence="4 5" id="KW-0349">Heme</keyword>
<keyword evidence="2 5" id="KW-0560">Oxidoreductase</keyword>
<dbReference type="PANTHER" id="PTHR46300:SF11">
    <property type="entry name" value="OXIDOREDUCTASE, PUTATIVE-RELATED"/>
    <property type="match status" value="1"/>
</dbReference>
<dbReference type="AlphaFoldDB" id="A0AAN7HU07"/>
<keyword evidence="3 4" id="KW-0408">Iron</keyword>
<name>A0AAN7HU07_9FUNG</name>
<evidence type="ECO:0000256" key="4">
    <source>
        <dbReference type="PIRSR" id="PIRSR602401-1"/>
    </source>
</evidence>
<sequence length="529" mass="60081">MDHITKLVEAIRLPQRIDREKLAPIVSIAAATTVLFASYKLISASKHKKKMREQGFKEIPVPGACYPYVGHMFSLGELPGKTVSEWHRELGPLIKIKMGCQDWHIIDDPFLAHKIFVTHGANTSFRPYSTYSYEYYSFKGKGIVFSQPNESFKMFRSAALSVLSPRMIDQNYTDSILKESSELAKRLINATEINGSVDPLKCLELLTLNVIFNAGFGRSFKNIDDPEFQTLAHVVEKTMKLAALKNDLPSFLPALSVIDYFFGTEAKMKSFIYNERNPTYRKLIREAFTKEGPNIIKSIGENGYVMDENDMVVFMSDLIAAGTDTISVTMSWNYAILCRYPDLQKRVSDEIDAFIRTHGRIPHFNEREEIPLCISVMKECMRYRPTSSFGLSHTTDKDIIVDGYFIPKNSTLISNMGSMHTNTERYKNPFEFIPERFLNNLKTMQASANGSIEQRDTYSFGWGRRICPGIYLAEVEIFYAFVQVFARCFIEPAVPGEYPNLDGGRDAGLTVLPLAYNVKFARRPNALVA</sequence>
<feature type="binding site" description="axial binding residue" evidence="4">
    <location>
        <position position="467"/>
    </location>
    <ligand>
        <name>heme</name>
        <dbReference type="ChEBI" id="CHEBI:30413"/>
    </ligand>
    <ligandPart>
        <name>Fe</name>
        <dbReference type="ChEBI" id="CHEBI:18248"/>
    </ligandPart>
</feature>
<organism evidence="6 7">
    <name type="scientific">Mucor velutinosus</name>
    <dbReference type="NCBI Taxonomy" id="708070"/>
    <lineage>
        <taxon>Eukaryota</taxon>
        <taxon>Fungi</taxon>
        <taxon>Fungi incertae sedis</taxon>
        <taxon>Mucoromycota</taxon>
        <taxon>Mucoromycotina</taxon>
        <taxon>Mucoromycetes</taxon>
        <taxon>Mucorales</taxon>
        <taxon>Mucorineae</taxon>
        <taxon>Mucoraceae</taxon>
        <taxon>Mucor</taxon>
    </lineage>
</organism>
<evidence type="ECO:0000256" key="2">
    <source>
        <dbReference type="ARBA" id="ARBA00023002"/>
    </source>
</evidence>
<dbReference type="PROSITE" id="PS00086">
    <property type="entry name" value="CYTOCHROME_P450"/>
    <property type="match status" value="1"/>
</dbReference>
<dbReference type="EMBL" id="JASEJX010000013">
    <property type="protein sequence ID" value="KAK4517130.1"/>
    <property type="molecule type" value="Genomic_DNA"/>
</dbReference>
<comment type="cofactor">
    <cofactor evidence="4">
        <name>heme</name>
        <dbReference type="ChEBI" id="CHEBI:30413"/>
    </cofactor>
</comment>
<dbReference type="GeneID" id="89944162"/>
<reference evidence="6 7" key="1">
    <citation type="submission" date="2022-11" db="EMBL/GenBank/DDBJ databases">
        <title>Mucor velutinosus strain NIH1002 WGS.</title>
        <authorList>
            <person name="Subramanian P."/>
            <person name="Mullikin J.C."/>
            <person name="Segre J.A."/>
            <person name="Zelazny A.M."/>
        </authorList>
    </citation>
    <scope>NUCLEOTIDE SEQUENCE [LARGE SCALE GENOMIC DNA]</scope>
    <source>
        <strain evidence="6 7">NIH1002</strain>
    </source>
</reference>
<dbReference type="GO" id="GO:0020037">
    <property type="term" value="F:heme binding"/>
    <property type="evidence" value="ECO:0007669"/>
    <property type="project" value="InterPro"/>
</dbReference>
<dbReference type="InterPro" id="IPR017972">
    <property type="entry name" value="Cyt_P450_CS"/>
</dbReference>
<dbReference type="Proteomes" id="UP001304243">
    <property type="component" value="Unassembled WGS sequence"/>
</dbReference>